<sequence length="124" mass="14430">MVFFKKPYTLRRYSLPVYIKGHASVPYQDMQFLMDVQTEEDTVKMDADGAKSGQKLKVFCDSPLLVEDAERQQKADRLWFQEKWFACQNSRLSENTMLRHYTAAFVECPDQEAPPGSEPQTQEI</sequence>
<reference evidence="1 2" key="1">
    <citation type="journal article" date="2014" name="Genome Announc.">
        <title>Draft genome sequences of the altered schaedler flora, a defined bacterial community from gnotobiotic mice.</title>
        <authorList>
            <person name="Wannemuehler M.J."/>
            <person name="Overstreet A.M."/>
            <person name="Ward D.V."/>
            <person name="Phillips G.J."/>
        </authorList>
    </citation>
    <scope>NUCLEOTIDE SEQUENCE [LARGE SCALE GENOMIC DNA]</scope>
    <source>
        <strain evidence="1 2">ASF492</strain>
    </source>
</reference>
<evidence type="ECO:0000313" key="1">
    <source>
        <dbReference type="EMBL" id="EMZ34701.1"/>
    </source>
</evidence>
<dbReference type="EMBL" id="AQFT01000033">
    <property type="protein sequence ID" value="EMZ34701.1"/>
    <property type="molecule type" value="Genomic_DNA"/>
</dbReference>
<gene>
    <name evidence="1" type="ORF">C823_01082</name>
</gene>
<dbReference type="PATRIC" id="fig|1235802.3.peg.1161"/>
<comment type="caution">
    <text evidence="1">The sequence shown here is derived from an EMBL/GenBank/DDBJ whole genome shotgun (WGS) entry which is preliminary data.</text>
</comment>
<keyword evidence="2" id="KW-1185">Reference proteome</keyword>
<dbReference type="HOGENOM" id="CLU_2000473_0_0_9"/>
<dbReference type="STRING" id="1235802.C823_01082"/>
<protein>
    <submittedName>
        <fullName evidence="1">Uncharacterized protein</fullName>
    </submittedName>
</protein>
<dbReference type="Proteomes" id="UP000012589">
    <property type="component" value="Unassembled WGS sequence"/>
</dbReference>
<accession>N2B2R8</accession>
<dbReference type="AlphaFoldDB" id="N2B2R8"/>
<organism evidence="1 2">
    <name type="scientific">Eubacterium plexicaudatum ASF492</name>
    <dbReference type="NCBI Taxonomy" id="1235802"/>
    <lineage>
        <taxon>Bacteria</taxon>
        <taxon>Bacillati</taxon>
        <taxon>Bacillota</taxon>
        <taxon>Clostridia</taxon>
        <taxon>Eubacteriales</taxon>
        <taxon>Eubacteriaceae</taxon>
        <taxon>Eubacterium</taxon>
    </lineage>
</organism>
<evidence type="ECO:0000313" key="2">
    <source>
        <dbReference type="Proteomes" id="UP000012589"/>
    </source>
</evidence>
<name>N2B2R8_9FIRM</name>
<proteinExistence type="predicted"/>